<accession>A0A7R8X544</accession>
<feature type="domain" description="GAIN-B" evidence="7">
    <location>
        <begin position="221"/>
        <end position="400"/>
    </location>
</feature>
<evidence type="ECO:0000256" key="6">
    <source>
        <dbReference type="SAM" id="Phobius"/>
    </source>
</evidence>
<dbReference type="GO" id="GO:0007166">
    <property type="term" value="P:cell surface receptor signaling pathway"/>
    <property type="evidence" value="ECO:0007669"/>
    <property type="project" value="InterPro"/>
</dbReference>
<dbReference type="Proteomes" id="UP000677054">
    <property type="component" value="Unassembled WGS sequence"/>
</dbReference>
<feature type="transmembrane region" description="Helical" evidence="6">
    <location>
        <begin position="892"/>
        <end position="915"/>
    </location>
</feature>
<dbReference type="InterPro" id="IPR000203">
    <property type="entry name" value="GPS"/>
</dbReference>
<dbReference type="Gene3D" id="2.60.220.50">
    <property type="match status" value="3"/>
</dbReference>
<keyword evidence="10" id="KW-1185">Reference proteome</keyword>
<dbReference type="InterPro" id="IPR017981">
    <property type="entry name" value="GPCR_2-like_7TM"/>
</dbReference>
<dbReference type="SUPFAM" id="SSF81321">
    <property type="entry name" value="Family A G protein-coupled receptor-like"/>
    <property type="match status" value="1"/>
</dbReference>
<dbReference type="AlphaFoldDB" id="A0A7R8X544"/>
<reference evidence="9" key="1">
    <citation type="submission" date="2020-11" db="EMBL/GenBank/DDBJ databases">
        <authorList>
            <person name="Tran Van P."/>
        </authorList>
    </citation>
    <scope>NUCLEOTIDE SEQUENCE</scope>
</reference>
<dbReference type="Gene3D" id="1.20.1070.10">
    <property type="entry name" value="Rhodopsin 7-helix transmembrane proteins"/>
    <property type="match status" value="1"/>
</dbReference>
<dbReference type="SMART" id="SM00303">
    <property type="entry name" value="GPS"/>
    <property type="match status" value="3"/>
</dbReference>
<evidence type="ECO:0000256" key="4">
    <source>
        <dbReference type="ARBA" id="ARBA00023136"/>
    </source>
</evidence>
<dbReference type="GO" id="GO:0005886">
    <property type="term" value="C:plasma membrane"/>
    <property type="evidence" value="ECO:0007669"/>
    <property type="project" value="TreeGrafter"/>
</dbReference>
<keyword evidence="5" id="KW-1015">Disulfide bond</keyword>
<dbReference type="InterPro" id="IPR057244">
    <property type="entry name" value="GAIN_B"/>
</dbReference>
<evidence type="ECO:0000256" key="5">
    <source>
        <dbReference type="ARBA" id="ARBA00023157"/>
    </source>
</evidence>
<dbReference type="InterPro" id="IPR046338">
    <property type="entry name" value="GAIN_dom_sf"/>
</dbReference>
<dbReference type="PRINTS" id="PR00249">
    <property type="entry name" value="GPCRSECRETIN"/>
</dbReference>
<evidence type="ECO:0000256" key="2">
    <source>
        <dbReference type="ARBA" id="ARBA00022692"/>
    </source>
</evidence>
<dbReference type="PROSITE" id="PS50261">
    <property type="entry name" value="G_PROTEIN_RECEP_F2_4"/>
    <property type="match status" value="1"/>
</dbReference>
<evidence type="ECO:0000313" key="10">
    <source>
        <dbReference type="Proteomes" id="UP000677054"/>
    </source>
</evidence>
<feature type="transmembrane region" description="Helical" evidence="6">
    <location>
        <begin position="774"/>
        <end position="796"/>
    </location>
</feature>
<keyword evidence="2 6" id="KW-0812">Transmembrane</keyword>
<feature type="transmembrane region" description="Helical" evidence="6">
    <location>
        <begin position="808"/>
        <end position="831"/>
    </location>
</feature>
<dbReference type="PANTHER" id="PTHR12011:SF465">
    <property type="entry name" value="GPS DOMAIN-CONTAINING PROTEIN"/>
    <property type="match status" value="1"/>
</dbReference>
<evidence type="ECO:0000256" key="1">
    <source>
        <dbReference type="ARBA" id="ARBA00004141"/>
    </source>
</evidence>
<evidence type="ECO:0000259" key="8">
    <source>
        <dbReference type="PROSITE" id="PS50261"/>
    </source>
</evidence>
<feature type="domain" description="GAIN-B" evidence="7">
    <location>
        <begin position="1"/>
        <end position="106"/>
    </location>
</feature>
<name>A0A7R8X544_9CRUS</name>
<feature type="transmembrane region" description="Helical" evidence="6">
    <location>
        <begin position="851"/>
        <end position="872"/>
    </location>
</feature>
<sequence>MKTNSWLLSLAVRHDQQLQLEKPLHLTFMNEEPPRVPPYRKGWWEIHEGESSTFMSQSHLCTFWNMQDERWDDEGCRMVSTGRDQTICECSHLTNFAVLIDINAPAKNETSSLETLKNLTSWIENEVELSGEEIQNIVNSLAELLDEFLVDLQNGQVDPSDPKEFLLILTKAVDLTLDAFQGWLNITKGVRSETFSSLTETLAKAGLEIVFSMFDGFEEELAFNVSRDHLVVEVTRKPMNSSDSVVFPKERGHTYAVLPAGFQDQLGGGDHYFVVGVLYDVEDLNSLLPSDNTLFGAEMKTDSWLLSLSLKHDRNELELKNPLQLTFQNKGPPRDPPYRSLHQGKKQTVPESFRCAFWNVKDERWDDRGCSMVSLKKNQTICQCSHLTDFAVLVLNETSTFEKLDNLTSWIENEEDLTGEEIQAIVNSLDDLLDDFLNDLENDLGGSFDPVEFLRKLTVIVDLTLDAFDGWLNITEGVRSETFSSLTETMAKAGLEVAYFMFNHHDEELAFNMSRDHLAVEAWGKPKNSGSFVFPNRRGHTYAELLDGFQDQLGEGDHYFVVGVLYRVDDLNALLPADDISFGGETKTNSQVLSLAVKHDRQLELKNPLRLTFRNEVPPRDPPYREVWRDQHEGEPTTFVSQSHQCTFWNIKKEKWDDEGCWAVSSDRDETVCECKHLTNFAVLMDIHGYVGRSTALEVLSISLSSLSILGLVLALLIFITIDVKNTTKLRALELNKHLCLCLLAAHPCLLLLMDRQIFNFSETGCAVSGVVLHYLFLSAFTWMALEGIFVYRRLVLVFPTGTNFSVWTYYIAGYCLPGLVVLVTATVSFLTNTRGYGAGEFCWLSSPYYIWAFAGPVLLVILANFIIMCLVMKSVWQRGNVGRSPQRSHVAFVRTTLTLSCLLGIGWVFGFFYMQITPVFAYFFTIANASQARHYMPLRCASAERARYRWSCGVAKGESIRWSAGVPSTLVTPQSQ</sequence>
<feature type="domain" description="GAIN-B" evidence="7">
    <location>
        <begin position="509"/>
        <end position="691"/>
    </location>
</feature>
<evidence type="ECO:0000313" key="9">
    <source>
        <dbReference type="EMBL" id="CAD7242971.1"/>
    </source>
</evidence>
<evidence type="ECO:0000256" key="3">
    <source>
        <dbReference type="ARBA" id="ARBA00022989"/>
    </source>
</evidence>
<dbReference type="EMBL" id="CAJPEV010000344">
    <property type="protein sequence ID" value="CAG0884253.1"/>
    <property type="molecule type" value="Genomic_DNA"/>
</dbReference>
<feature type="transmembrane region" description="Helical" evidence="6">
    <location>
        <begin position="735"/>
        <end position="754"/>
    </location>
</feature>
<comment type="subcellular location">
    <subcellularLocation>
        <location evidence="1">Membrane</location>
        <topology evidence="1">Multi-pass membrane protein</topology>
    </subcellularLocation>
</comment>
<organism evidence="9">
    <name type="scientific">Darwinula stevensoni</name>
    <dbReference type="NCBI Taxonomy" id="69355"/>
    <lineage>
        <taxon>Eukaryota</taxon>
        <taxon>Metazoa</taxon>
        <taxon>Ecdysozoa</taxon>
        <taxon>Arthropoda</taxon>
        <taxon>Crustacea</taxon>
        <taxon>Oligostraca</taxon>
        <taxon>Ostracoda</taxon>
        <taxon>Podocopa</taxon>
        <taxon>Podocopida</taxon>
        <taxon>Darwinulocopina</taxon>
        <taxon>Darwinuloidea</taxon>
        <taxon>Darwinulidae</taxon>
        <taxon>Darwinula</taxon>
    </lineage>
</organism>
<protein>
    <submittedName>
        <fullName evidence="9">Uncharacterized protein</fullName>
    </submittedName>
</protein>
<dbReference type="GO" id="GO:0004930">
    <property type="term" value="F:G protein-coupled receptor activity"/>
    <property type="evidence" value="ECO:0007669"/>
    <property type="project" value="InterPro"/>
</dbReference>
<dbReference type="Pfam" id="PF01825">
    <property type="entry name" value="GPS"/>
    <property type="match status" value="3"/>
</dbReference>
<dbReference type="OrthoDB" id="6359515at2759"/>
<dbReference type="PANTHER" id="PTHR12011">
    <property type="entry name" value="ADHESION G-PROTEIN COUPLED RECEPTOR"/>
    <property type="match status" value="1"/>
</dbReference>
<keyword evidence="4 6" id="KW-0472">Membrane</keyword>
<dbReference type="InterPro" id="IPR000832">
    <property type="entry name" value="GPCR_2_secretin-like"/>
</dbReference>
<feature type="domain" description="G-protein coupled receptors family 2 profile 2" evidence="8">
    <location>
        <begin position="697"/>
        <end position="944"/>
    </location>
</feature>
<proteinExistence type="predicted"/>
<dbReference type="PROSITE" id="PS50221">
    <property type="entry name" value="GAIN_B"/>
    <property type="match status" value="3"/>
</dbReference>
<feature type="transmembrane region" description="Helical" evidence="6">
    <location>
        <begin position="702"/>
        <end position="723"/>
    </location>
</feature>
<evidence type="ECO:0000259" key="7">
    <source>
        <dbReference type="PROSITE" id="PS50221"/>
    </source>
</evidence>
<gene>
    <name evidence="9" type="ORF">DSTB1V02_LOCUS2909</name>
</gene>
<dbReference type="Pfam" id="PF00002">
    <property type="entry name" value="7tm_2"/>
    <property type="match status" value="1"/>
</dbReference>
<keyword evidence="3 6" id="KW-1133">Transmembrane helix</keyword>
<dbReference type="EMBL" id="LR899861">
    <property type="protein sequence ID" value="CAD7242971.1"/>
    <property type="molecule type" value="Genomic_DNA"/>
</dbReference>